<feature type="compositionally biased region" description="Basic residues" evidence="1">
    <location>
        <begin position="12"/>
        <end position="28"/>
    </location>
</feature>
<evidence type="ECO:0000256" key="1">
    <source>
        <dbReference type="SAM" id="MobiDB-lite"/>
    </source>
</evidence>
<organism evidence="3 4">
    <name type="scientific">Endocarpon pusillum</name>
    <dbReference type="NCBI Taxonomy" id="364733"/>
    <lineage>
        <taxon>Eukaryota</taxon>
        <taxon>Fungi</taxon>
        <taxon>Dikarya</taxon>
        <taxon>Ascomycota</taxon>
        <taxon>Pezizomycotina</taxon>
        <taxon>Eurotiomycetes</taxon>
        <taxon>Chaetothyriomycetidae</taxon>
        <taxon>Verrucariales</taxon>
        <taxon>Verrucariaceae</taxon>
        <taxon>Endocarpon</taxon>
    </lineage>
</organism>
<keyword evidence="2" id="KW-0472">Membrane</keyword>
<protein>
    <submittedName>
        <fullName evidence="3">Uncharacterized protein</fullName>
    </submittedName>
</protein>
<gene>
    <name evidence="3" type="ORF">GJ744_007772</name>
</gene>
<feature type="transmembrane region" description="Helical" evidence="2">
    <location>
        <begin position="102"/>
        <end position="121"/>
    </location>
</feature>
<dbReference type="AlphaFoldDB" id="A0A8H7AV41"/>
<keyword evidence="2" id="KW-1133">Transmembrane helix</keyword>
<accession>A0A8H7AV41</accession>
<dbReference type="OrthoDB" id="5398396at2759"/>
<comment type="caution">
    <text evidence="3">The sequence shown here is derived from an EMBL/GenBank/DDBJ whole genome shotgun (WGS) entry which is preliminary data.</text>
</comment>
<feature type="compositionally biased region" description="Low complexity" evidence="1">
    <location>
        <begin position="51"/>
        <end position="69"/>
    </location>
</feature>
<name>A0A8H7AV41_9EURO</name>
<evidence type="ECO:0000256" key="2">
    <source>
        <dbReference type="SAM" id="Phobius"/>
    </source>
</evidence>
<evidence type="ECO:0000313" key="4">
    <source>
        <dbReference type="Proteomes" id="UP000606974"/>
    </source>
</evidence>
<evidence type="ECO:0000313" key="3">
    <source>
        <dbReference type="EMBL" id="KAF7513721.1"/>
    </source>
</evidence>
<keyword evidence="4" id="KW-1185">Reference proteome</keyword>
<dbReference type="EMBL" id="JAACFV010000004">
    <property type="protein sequence ID" value="KAF7513721.1"/>
    <property type="molecule type" value="Genomic_DNA"/>
</dbReference>
<dbReference type="Proteomes" id="UP000606974">
    <property type="component" value="Unassembled WGS sequence"/>
</dbReference>
<keyword evidence="2" id="KW-0812">Transmembrane</keyword>
<feature type="region of interest" description="Disordered" evidence="1">
    <location>
        <begin position="1"/>
        <end position="73"/>
    </location>
</feature>
<sequence length="188" mass="21064">MGFWNDGFSSRPRSRSRSRSRDRRHSSSSKHYASKPVYARSSSSFFGLPNTSTASHHSTSSKRYYSSSRAQPRSNYSNRLMSRLRRFIRDLYYYMRRHPLKVFALVIMPLLTGGVLTKILAQFGVRLPRGLEELVGGGRRGGMGGFQSERYYARGGARDFGSGSNLPGMGGGIGENLGGLWKVAKMFM</sequence>
<reference evidence="3" key="1">
    <citation type="submission" date="2020-02" db="EMBL/GenBank/DDBJ databases">
        <authorList>
            <person name="Palmer J.M."/>
        </authorList>
    </citation>
    <scope>NUCLEOTIDE SEQUENCE</scope>
    <source>
        <strain evidence="3">EPUS1.4</strain>
        <tissue evidence="3">Thallus</tissue>
    </source>
</reference>
<proteinExistence type="predicted"/>